<dbReference type="GeneID" id="122142797"/>
<accession>A0A9Q9XXH4</accession>
<dbReference type="PROSITE" id="PS50280">
    <property type="entry name" value="SET"/>
    <property type="match status" value="1"/>
</dbReference>
<organism evidence="3">
    <name type="scientific">Cyprinus carpio</name>
    <name type="common">Common carp</name>
    <dbReference type="NCBI Taxonomy" id="7962"/>
    <lineage>
        <taxon>Eukaryota</taxon>
        <taxon>Metazoa</taxon>
        <taxon>Chordata</taxon>
        <taxon>Craniata</taxon>
        <taxon>Vertebrata</taxon>
        <taxon>Euteleostomi</taxon>
        <taxon>Actinopterygii</taxon>
        <taxon>Neopterygii</taxon>
        <taxon>Teleostei</taxon>
        <taxon>Ostariophysi</taxon>
        <taxon>Cypriniformes</taxon>
        <taxon>Cyprinidae</taxon>
        <taxon>Cyprininae</taxon>
        <taxon>Cyprinus</taxon>
    </lineage>
</organism>
<evidence type="ECO:0000313" key="3">
    <source>
        <dbReference type="RefSeq" id="XP_042609797.1"/>
    </source>
</evidence>
<dbReference type="InterPro" id="IPR051760">
    <property type="entry name" value="KMT5A"/>
</dbReference>
<dbReference type="Pfam" id="PF00856">
    <property type="entry name" value="SET"/>
    <property type="match status" value="1"/>
</dbReference>
<dbReference type="Proteomes" id="UP001155660">
    <property type="component" value="Unplaced"/>
</dbReference>
<reference evidence="3" key="1">
    <citation type="submission" date="2025-08" db="UniProtKB">
        <authorList>
            <consortium name="RefSeq"/>
        </authorList>
    </citation>
    <scope>IDENTIFICATION</scope>
    <source>
        <tissue evidence="3">Muscle</tissue>
    </source>
</reference>
<dbReference type="PANTHER" id="PTHR46167:SF1">
    <property type="entry name" value="N-LYSINE METHYLTRANSFERASE KMT5A"/>
    <property type="match status" value="1"/>
</dbReference>
<dbReference type="AlphaFoldDB" id="A0A9Q9XXH4"/>
<feature type="region of interest" description="Disordered" evidence="1">
    <location>
        <begin position="146"/>
        <end position="265"/>
    </location>
</feature>
<protein>
    <submittedName>
        <fullName evidence="3">Uncharacterized protein LOC122142797</fullName>
    </submittedName>
</protein>
<evidence type="ECO:0000259" key="2">
    <source>
        <dbReference type="PROSITE" id="PS50280"/>
    </source>
</evidence>
<name>A0A9Q9XXH4_CYPCA</name>
<feature type="domain" description="SET" evidence="2">
    <location>
        <begin position="25"/>
        <end position="146"/>
    </location>
</feature>
<dbReference type="OrthoDB" id="16287at2759"/>
<dbReference type="GO" id="GO:0042799">
    <property type="term" value="F:histone H4K20 methyltransferase activity"/>
    <property type="evidence" value="ECO:0007669"/>
    <property type="project" value="TreeGrafter"/>
</dbReference>
<feature type="compositionally biased region" description="Polar residues" evidence="1">
    <location>
        <begin position="235"/>
        <end position="250"/>
    </location>
</feature>
<dbReference type="GO" id="GO:0005634">
    <property type="term" value="C:nucleus"/>
    <property type="evidence" value="ECO:0007669"/>
    <property type="project" value="TreeGrafter"/>
</dbReference>
<dbReference type="InterPro" id="IPR001214">
    <property type="entry name" value="SET_dom"/>
</dbReference>
<dbReference type="GO" id="GO:0043516">
    <property type="term" value="P:regulation of DNA damage response, signal transduction by p53 class mediator"/>
    <property type="evidence" value="ECO:0007669"/>
    <property type="project" value="TreeGrafter"/>
</dbReference>
<sequence length="346" mass="40276">MATRRRKPPTQDAIEHAVKALDKTTELEVQYINSFKGRGVFAKTPFRKGDFVVEYRGELINSKESQRRRRTYHNRCAVFMFDFYWQEKTWCVDAAREDGSLGRLVNDDHKHPNCKMKRVITEGKPHLCLFALKDINEGEEITYDYGGTDWPWRKQEDKQSDATESFETDIFRTTEQTPQRSSSFKTQEDKQSDATESFETDIFRTTEQTPQRSSSFKTQEDKQSDATESFETDIFRTTEQTPQRSSSFKTQCPHDPEPLPSINKVGMNPSLVDYTDSDESQSPSTNHDQFNSSCQTWCPTSEFEISLTHQDGDYIPRLRRTKSIQVSNSKCRGWMYILSILYVTEK</sequence>
<dbReference type="GO" id="GO:0005700">
    <property type="term" value="C:polytene chromosome"/>
    <property type="evidence" value="ECO:0007669"/>
    <property type="project" value="TreeGrafter"/>
</dbReference>
<gene>
    <name evidence="3" type="primary">LOC122142797</name>
</gene>
<dbReference type="RefSeq" id="XP_042609797.1">
    <property type="nucleotide sequence ID" value="XM_042753863.1"/>
</dbReference>
<dbReference type="GO" id="GO:0006357">
    <property type="term" value="P:regulation of transcription by RNA polymerase II"/>
    <property type="evidence" value="ECO:0007669"/>
    <property type="project" value="TreeGrafter"/>
</dbReference>
<feature type="compositionally biased region" description="Polar residues" evidence="1">
    <location>
        <begin position="203"/>
        <end position="217"/>
    </location>
</feature>
<dbReference type="KEGG" id="ccar:122142797"/>
<feature type="compositionally biased region" description="Basic and acidic residues" evidence="1">
    <location>
        <begin position="151"/>
        <end position="161"/>
    </location>
</feature>
<feature type="compositionally biased region" description="Polar residues" evidence="1">
    <location>
        <begin position="171"/>
        <end position="185"/>
    </location>
</feature>
<evidence type="ECO:0000256" key="1">
    <source>
        <dbReference type="SAM" id="MobiDB-lite"/>
    </source>
</evidence>
<dbReference type="PANTHER" id="PTHR46167">
    <property type="entry name" value="N-LYSINE METHYLTRANSFERASE KMT5A"/>
    <property type="match status" value="1"/>
</dbReference>
<proteinExistence type="predicted"/>
<dbReference type="SMART" id="SM00317">
    <property type="entry name" value="SET"/>
    <property type="match status" value="1"/>
</dbReference>